<feature type="non-terminal residue" evidence="2">
    <location>
        <position position="1"/>
    </location>
</feature>
<accession>A0AAV6MFM4</accession>
<sequence>MEVHPTSSLQDEREDPSVMVEKEVTESVSSSPQDVQTNRSRENVMKTEPSQQIGIDGETSMEASMSADDVLRAGGFVLEHMKDHRGRFLDQVLAGKKLQKLSSSALSILFVSNFSHLSRPFPMQSSR</sequence>
<reference evidence="2 3" key="1">
    <citation type="journal article" date="2021" name="Hortic Res">
        <title>The domestication of Cucurbita argyrosperma as revealed by the genome of its wild relative.</title>
        <authorList>
            <person name="Barrera-Redondo J."/>
            <person name="Sanchez-de la Vega G."/>
            <person name="Aguirre-Liguori J.A."/>
            <person name="Castellanos-Morales G."/>
            <person name="Gutierrez-Guerrero Y.T."/>
            <person name="Aguirre-Dugua X."/>
            <person name="Aguirre-Planter E."/>
            <person name="Tenaillon M.I."/>
            <person name="Lira-Saade R."/>
            <person name="Eguiarte L.E."/>
        </authorList>
    </citation>
    <scope>NUCLEOTIDE SEQUENCE [LARGE SCALE GENOMIC DNA]</scope>
    <source>
        <strain evidence="2">JBR-2021</strain>
    </source>
</reference>
<name>A0AAV6MFM4_9ROSI</name>
<evidence type="ECO:0000256" key="1">
    <source>
        <dbReference type="SAM" id="MobiDB-lite"/>
    </source>
</evidence>
<gene>
    <name evidence="2" type="ORF">SDJN03_20931</name>
</gene>
<proteinExistence type="predicted"/>
<evidence type="ECO:0000313" key="2">
    <source>
        <dbReference type="EMBL" id="KAG6580929.1"/>
    </source>
</evidence>
<organism evidence="2 3">
    <name type="scientific">Cucurbita argyrosperma subsp. sororia</name>
    <dbReference type="NCBI Taxonomy" id="37648"/>
    <lineage>
        <taxon>Eukaryota</taxon>
        <taxon>Viridiplantae</taxon>
        <taxon>Streptophyta</taxon>
        <taxon>Embryophyta</taxon>
        <taxon>Tracheophyta</taxon>
        <taxon>Spermatophyta</taxon>
        <taxon>Magnoliopsida</taxon>
        <taxon>eudicotyledons</taxon>
        <taxon>Gunneridae</taxon>
        <taxon>Pentapetalae</taxon>
        <taxon>rosids</taxon>
        <taxon>fabids</taxon>
        <taxon>Cucurbitales</taxon>
        <taxon>Cucurbitaceae</taxon>
        <taxon>Cucurbiteae</taxon>
        <taxon>Cucurbita</taxon>
    </lineage>
</organism>
<keyword evidence="3" id="KW-1185">Reference proteome</keyword>
<evidence type="ECO:0000313" key="3">
    <source>
        <dbReference type="Proteomes" id="UP000685013"/>
    </source>
</evidence>
<comment type="caution">
    <text evidence="2">The sequence shown here is derived from an EMBL/GenBank/DDBJ whole genome shotgun (WGS) entry which is preliminary data.</text>
</comment>
<feature type="region of interest" description="Disordered" evidence="1">
    <location>
        <begin position="1"/>
        <end position="57"/>
    </location>
</feature>
<protein>
    <submittedName>
        <fullName evidence="2">Uncharacterized protein</fullName>
    </submittedName>
</protein>
<dbReference type="Proteomes" id="UP000685013">
    <property type="component" value="Chromosome 14"/>
</dbReference>
<dbReference type="EMBL" id="JAGKQH010000014">
    <property type="protein sequence ID" value="KAG6580929.1"/>
    <property type="molecule type" value="Genomic_DNA"/>
</dbReference>
<dbReference type="AlphaFoldDB" id="A0AAV6MFM4"/>